<gene>
    <name evidence="1" type="ORF">GCM10011379_38630</name>
</gene>
<protein>
    <submittedName>
        <fullName evidence="1">Pectate lyase</fullName>
    </submittedName>
</protein>
<dbReference type="NCBIfam" id="TIGR02474">
    <property type="entry name" value="pec_lyase"/>
    <property type="match status" value="1"/>
</dbReference>
<dbReference type="Pfam" id="PF09492">
    <property type="entry name" value="Pec_lyase"/>
    <property type="match status" value="1"/>
</dbReference>
<evidence type="ECO:0000313" key="1">
    <source>
        <dbReference type="EMBL" id="GGH75246.1"/>
    </source>
</evidence>
<proteinExistence type="predicted"/>
<dbReference type="GO" id="GO:0016829">
    <property type="term" value="F:lyase activity"/>
    <property type="evidence" value="ECO:0007669"/>
    <property type="project" value="UniProtKB-KW"/>
</dbReference>
<dbReference type="InterPro" id="IPR012669">
    <property type="entry name" value="Pectate_lyase"/>
</dbReference>
<evidence type="ECO:0000313" key="2">
    <source>
        <dbReference type="Proteomes" id="UP000627292"/>
    </source>
</evidence>
<dbReference type="EMBL" id="BMIB01000004">
    <property type="protein sequence ID" value="GGH75246.1"/>
    <property type="molecule type" value="Genomic_DNA"/>
</dbReference>
<comment type="caution">
    <text evidence="1">The sequence shown here is derived from an EMBL/GenBank/DDBJ whole genome shotgun (WGS) entry which is preliminary data.</text>
</comment>
<accession>A0A917MZF3</accession>
<dbReference type="Gene3D" id="1.50.10.20">
    <property type="match status" value="1"/>
</dbReference>
<dbReference type="Proteomes" id="UP000627292">
    <property type="component" value="Unassembled WGS sequence"/>
</dbReference>
<reference evidence="1" key="1">
    <citation type="journal article" date="2014" name="Int. J. Syst. Evol. Microbiol.">
        <title>Complete genome sequence of Corynebacterium casei LMG S-19264T (=DSM 44701T), isolated from a smear-ripened cheese.</title>
        <authorList>
            <consortium name="US DOE Joint Genome Institute (JGI-PGF)"/>
            <person name="Walter F."/>
            <person name="Albersmeier A."/>
            <person name="Kalinowski J."/>
            <person name="Ruckert C."/>
        </authorList>
    </citation>
    <scope>NUCLEOTIDE SEQUENCE</scope>
    <source>
        <strain evidence="1">CGMCC 1.15290</strain>
    </source>
</reference>
<keyword evidence="1" id="KW-0456">Lyase</keyword>
<dbReference type="SUPFAM" id="SSF81853">
    <property type="entry name" value="Family 10 polysaccharide lyase"/>
    <property type="match status" value="1"/>
</dbReference>
<keyword evidence="2" id="KW-1185">Reference proteome</keyword>
<reference evidence="1" key="2">
    <citation type="submission" date="2020-09" db="EMBL/GenBank/DDBJ databases">
        <authorList>
            <person name="Sun Q."/>
            <person name="Zhou Y."/>
        </authorList>
    </citation>
    <scope>NUCLEOTIDE SEQUENCE</scope>
    <source>
        <strain evidence="1">CGMCC 1.15290</strain>
    </source>
</reference>
<organism evidence="1 2">
    <name type="scientific">Filimonas zeae</name>
    <dbReference type="NCBI Taxonomy" id="1737353"/>
    <lineage>
        <taxon>Bacteria</taxon>
        <taxon>Pseudomonadati</taxon>
        <taxon>Bacteroidota</taxon>
        <taxon>Chitinophagia</taxon>
        <taxon>Chitinophagales</taxon>
        <taxon>Chitinophagaceae</taxon>
        <taxon>Filimonas</taxon>
    </lineage>
</organism>
<dbReference type="AlphaFoldDB" id="A0A917MZF3"/>
<name>A0A917MZF3_9BACT</name>
<sequence>MFSDASNHWYHIADNKNIIQPAPDQPRYKADEYAAIADNILLYQKNNGGWPKNYDMQAILTPQQKEALLAAKAETHTTFDNRTTYSHVAYLSQVYTLTHDDKYKQAALKGFDYILEAQYDNGGWPQYYPLEKKYSRHITYNDDVFAGIMILLKNVLENKPDYTYIDDNYRKRLQKAFDKGLDCIVKTQINDAGSPTAWCQQHDEVTLAPAWARAFEPPCICSAESAKLVLFLMSLPNPSKEIIAAVQSAATWFNQSKITGITIKTVKVSADSSSTGKAYTDKVVVADAQAAPVWTRYYELKTHRPMFCNRDSKVVYSLAEVEHERRVGYAWYSNEPQKVLDKYDNWLKKQKI</sequence>